<keyword evidence="2" id="KW-0805">Transcription regulation</keyword>
<dbReference type="GeneID" id="112279618"/>
<evidence type="ECO:0000256" key="7">
    <source>
        <dbReference type="ARBA" id="ARBA00024343"/>
    </source>
</evidence>
<feature type="domain" description="AP2/ERF" evidence="8">
    <location>
        <begin position="53"/>
        <end position="110"/>
    </location>
</feature>
<gene>
    <name evidence="10" type="primary">LOC112279618</name>
    <name evidence="9" type="ORF">PHYPA_004094</name>
</gene>
<dbReference type="AlphaFoldDB" id="A0A2K1KTK0"/>
<dbReference type="GO" id="GO:0003677">
    <property type="term" value="F:DNA binding"/>
    <property type="evidence" value="ECO:0007669"/>
    <property type="project" value="UniProtKB-KW"/>
</dbReference>
<dbReference type="EnsemblPlants" id="Pp3c3_6830V3.1">
    <property type="protein sequence ID" value="PAC:32944438.CDS.1"/>
    <property type="gene ID" value="Pp3c3_6830"/>
</dbReference>
<comment type="similarity">
    <text evidence="7">Belongs to the AP2/ERF transcription factor family. ERF subfamily.</text>
</comment>
<dbReference type="PANTHER" id="PTHR31985">
    <property type="entry name" value="ETHYLENE-RESPONSIVE TRANSCRIPTION FACTOR ERF042-RELATED"/>
    <property type="match status" value="1"/>
</dbReference>
<keyword evidence="3" id="KW-0238">DNA-binding</keyword>
<evidence type="ECO:0000313" key="9">
    <source>
        <dbReference type="EMBL" id="PNR57101.1"/>
    </source>
</evidence>
<dbReference type="GO" id="GO:0005634">
    <property type="term" value="C:nucleus"/>
    <property type="evidence" value="ECO:0007669"/>
    <property type="project" value="UniProtKB-SubCell"/>
</dbReference>
<evidence type="ECO:0000259" key="8">
    <source>
        <dbReference type="PROSITE" id="PS51032"/>
    </source>
</evidence>
<evidence type="ECO:0000313" key="11">
    <source>
        <dbReference type="Proteomes" id="UP000006727"/>
    </source>
</evidence>
<organism evidence="9">
    <name type="scientific">Physcomitrium patens</name>
    <name type="common">Spreading-leaved earth moss</name>
    <name type="synonym">Physcomitrella patens</name>
    <dbReference type="NCBI Taxonomy" id="3218"/>
    <lineage>
        <taxon>Eukaryota</taxon>
        <taxon>Viridiplantae</taxon>
        <taxon>Streptophyta</taxon>
        <taxon>Embryophyta</taxon>
        <taxon>Bryophyta</taxon>
        <taxon>Bryophytina</taxon>
        <taxon>Bryopsida</taxon>
        <taxon>Funariidae</taxon>
        <taxon>Funariales</taxon>
        <taxon>Funariaceae</taxon>
        <taxon>Physcomitrium</taxon>
    </lineage>
</organism>
<dbReference type="PANTHER" id="PTHR31985:SF273">
    <property type="entry name" value="ETHYLENE-RESPONSIVE TRANSCRIPTION FACTOR ERF017"/>
    <property type="match status" value="1"/>
</dbReference>
<dbReference type="Gramene" id="Pp3c3_6830V3.2">
    <property type="protein sequence ID" value="PAC:32944439.CDS.1"/>
    <property type="gene ID" value="Pp3c3_6830"/>
</dbReference>
<name>A0A2K1KTK0_PHYPA</name>
<keyword evidence="5" id="KW-0804">Transcription</keyword>
<comment type="subcellular location">
    <subcellularLocation>
        <location evidence="1">Nucleus</location>
    </subcellularLocation>
</comment>
<dbReference type="InterPro" id="IPR036955">
    <property type="entry name" value="AP2/ERF_dom_sf"/>
</dbReference>
<evidence type="ECO:0000256" key="4">
    <source>
        <dbReference type="ARBA" id="ARBA00023159"/>
    </source>
</evidence>
<dbReference type="Gene3D" id="3.30.730.10">
    <property type="entry name" value="AP2/ERF domain"/>
    <property type="match status" value="1"/>
</dbReference>
<dbReference type="GO" id="GO:0003700">
    <property type="term" value="F:DNA-binding transcription factor activity"/>
    <property type="evidence" value="ECO:0007669"/>
    <property type="project" value="InterPro"/>
</dbReference>
<dbReference type="SUPFAM" id="SSF54171">
    <property type="entry name" value="DNA-binding domain"/>
    <property type="match status" value="1"/>
</dbReference>
<dbReference type="PaxDb" id="3218-PP1S296_32V6.1"/>
<accession>A0A2K1KTK0</accession>
<keyword evidence="11" id="KW-1185">Reference proteome</keyword>
<dbReference type="KEGG" id="ppp:112279618"/>
<evidence type="ECO:0000256" key="6">
    <source>
        <dbReference type="ARBA" id="ARBA00023242"/>
    </source>
</evidence>
<dbReference type="InterPro" id="IPR051032">
    <property type="entry name" value="AP2/ERF_TF_ERF_subfamily"/>
</dbReference>
<keyword evidence="6" id="KW-0539">Nucleus</keyword>
<keyword evidence="4" id="KW-0010">Activator</keyword>
<dbReference type="EnsemblPlants" id="Pp3c3_6830V3.2">
    <property type="protein sequence ID" value="PAC:32944439.CDS.1"/>
    <property type="gene ID" value="Pp3c3_6830"/>
</dbReference>
<dbReference type="CDD" id="cd00018">
    <property type="entry name" value="AP2"/>
    <property type="match status" value="1"/>
</dbReference>
<reference evidence="10" key="3">
    <citation type="submission" date="2020-12" db="UniProtKB">
        <authorList>
            <consortium name="EnsemblPlants"/>
        </authorList>
    </citation>
    <scope>IDENTIFICATION</scope>
</reference>
<dbReference type="RefSeq" id="XP_024370011.1">
    <property type="nucleotide sequence ID" value="XM_024514243.2"/>
</dbReference>
<dbReference type="EMBL" id="ABEU02000003">
    <property type="protein sequence ID" value="PNR57101.1"/>
    <property type="molecule type" value="Genomic_DNA"/>
</dbReference>
<dbReference type="Proteomes" id="UP000006727">
    <property type="component" value="Chromosome 3"/>
</dbReference>
<dbReference type="Gramene" id="Pp3c3_6830V3.1">
    <property type="protein sequence ID" value="PAC:32944438.CDS.1"/>
    <property type="gene ID" value="Pp3c3_6830"/>
</dbReference>
<evidence type="ECO:0000313" key="10">
    <source>
        <dbReference type="EnsemblPlants" id="PAC:32944438.CDS.1"/>
    </source>
</evidence>
<dbReference type="InterPro" id="IPR016177">
    <property type="entry name" value="DNA-bd_dom_sf"/>
</dbReference>
<reference evidence="9 11" key="2">
    <citation type="journal article" date="2018" name="Plant J.">
        <title>The Physcomitrella patens chromosome-scale assembly reveals moss genome structure and evolution.</title>
        <authorList>
            <person name="Lang D."/>
            <person name="Ullrich K.K."/>
            <person name="Murat F."/>
            <person name="Fuchs J."/>
            <person name="Jenkins J."/>
            <person name="Haas F.B."/>
            <person name="Piednoel M."/>
            <person name="Gundlach H."/>
            <person name="Van Bel M."/>
            <person name="Meyberg R."/>
            <person name="Vives C."/>
            <person name="Morata J."/>
            <person name="Symeonidi A."/>
            <person name="Hiss M."/>
            <person name="Muchero W."/>
            <person name="Kamisugi Y."/>
            <person name="Saleh O."/>
            <person name="Blanc G."/>
            <person name="Decker E.L."/>
            <person name="van Gessel N."/>
            <person name="Grimwood J."/>
            <person name="Hayes R.D."/>
            <person name="Graham S.W."/>
            <person name="Gunter L.E."/>
            <person name="McDaniel S.F."/>
            <person name="Hoernstein S.N.W."/>
            <person name="Larsson A."/>
            <person name="Li F.W."/>
            <person name="Perroud P.F."/>
            <person name="Phillips J."/>
            <person name="Ranjan P."/>
            <person name="Rokshar D.S."/>
            <person name="Rothfels C.J."/>
            <person name="Schneider L."/>
            <person name="Shu S."/>
            <person name="Stevenson D.W."/>
            <person name="Thummler F."/>
            <person name="Tillich M."/>
            <person name="Villarreal Aguilar J.C."/>
            <person name="Widiez T."/>
            <person name="Wong G.K."/>
            <person name="Wymore A."/>
            <person name="Zhang Y."/>
            <person name="Zimmer A.D."/>
            <person name="Quatrano R.S."/>
            <person name="Mayer K.F.X."/>
            <person name="Goodstein D."/>
            <person name="Casacuberta J.M."/>
            <person name="Vandepoele K."/>
            <person name="Reski R."/>
            <person name="Cuming A.C."/>
            <person name="Tuskan G.A."/>
            <person name="Maumus F."/>
            <person name="Salse J."/>
            <person name="Schmutz J."/>
            <person name="Rensing S.A."/>
        </authorList>
    </citation>
    <scope>NUCLEOTIDE SEQUENCE [LARGE SCALE GENOMIC DNA]</scope>
    <source>
        <strain evidence="10 11">cv. Gransden 2004</strain>
    </source>
</reference>
<dbReference type="SMART" id="SM00380">
    <property type="entry name" value="AP2"/>
    <property type="match status" value="1"/>
</dbReference>
<evidence type="ECO:0000256" key="3">
    <source>
        <dbReference type="ARBA" id="ARBA00023125"/>
    </source>
</evidence>
<dbReference type="OrthoDB" id="1937547at2759"/>
<dbReference type="InterPro" id="IPR001471">
    <property type="entry name" value="AP2/ERF_dom"/>
</dbReference>
<protein>
    <recommendedName>
        <fullName evidence="8">AP2/ERF domain-containing protein</fullName>
    </recommendedName>
</protein>
<evidence type="ECO:0000256" key="2">
    <source>
        <dbReference type="ARBA" id="ARBA00023015"/>
    </source>
</evidence>
<dbReference type="Pfam" id="PF00847">
    <property type="entry name" value="AP2"/>
    <property type="match status" value="1"/>
</dbReference>
<dbReference type="FunCoup" id="A0A2K1KTK0">
    <property type="interactions" value="187"/>
</dbReference>
<dbReference type="FunFam" id="3.30.730.10:FF:000001">
    <property type="entry name" value="Ethylene-responsive transcription factor 2"/>
    <property type="match status" value="1"/>
</dbReference>
<reference evidence="9 11" key="1">
    <citation type="journal article" date="2008" name="Science">
        <title>The Physcomitrella genome reveals evolutionary insights into the conquest of land by plants.</title>
        <authorList>
            <person name="Rensing S."/>
            <person name="Lang D."/>
            <person name="Zimmer A."/>
            <person name="Terry A."/>
            <person name="Salamov A."/>
            <person name="Shapiro H."/>
            <person name="Nishiyama T."/>
            <person name="Perroud P.-F."/>
            <person name="Lindquist E."/>
            <person name="Kamisugi Y."/>
            <person name="Tanahashi T."/>
            <person name="Sakakibara K."/>
            <person name="Fujita T."/>
            <person name="Oishi K."/>
            <person name="Shin-I T."/>
            <person name="Kuroki Y."/>
            <person name="Toyoda A."/>
            <person name="Suzuki Y."/>
            <person name="Hashimoto A."/>
            <person name="Yamaguchi K."/>
            <person name="Sugano A."/>
            <person name="Kohara Y."/>
            <person name="Fujiyama A."/>
            <person name="Anterola A."/>
            <person name="Aoki S."/>
            <person name="Ashton N."/>
            <person name="Barbazuk W.B."/>
            <person name="Barker E."/>
            <person name="Bennetzen J."/>
            <person name="Bezanilla M."/>
            <person name="Blankenship R."/>
            <person name="Cho S.H."/>
            <person name="Dutcher S."/>
            <person name="Estelle M."/>
            <person name="Fawcett J.A."/>
            <person name="Gundlach H."/>
            <person name="Hanada K."/>
            <person name="Heyl A."/>
            <person name="Hicks K.A."/>
            <person name="Hugh J."/>
            <person name="Lohr M."/>
            <person name="Mayer K."/>
            <person name="Melkozernov A."/>
            <person name="Murata T."/>
            <person name="Nelson D."/>
            <person name="Pils B."/>
            <person name="Prigge M."/>
            <person name="Reiss B."/>
            <person name="Renner T."/>
            <person name="Rombauts S."/>
            <person name="Rushton P."/>
            <person name="Sanderfoot A."/>
            <person name="Schween G."/>
            <person name="Shiu S.-H."/>
            <person name="Stueber K."/>
            <person name="Theodoulou F.L."/>
            <person name="Tu H."/>
            <person name="Van de Peer Y."/>
            <person name="Verrier P.J."/>
            <person name="Waters E."/>
            <person name="Wood A."/>
            <person name="Yang L."/>
            <person name="Cove D."/>
            <person name="Cuming A."/>
            <person name="Hasebe M."/>
            <person name="Lucas S."/>
            <person name="Mishler D.B."/>
            <person name="Reski R."/>
            <person name="Grigoriev I."/>
            <person name="Quatrano R.S."/>
            <person name="Boore J.L."/>
        </authorList>
    </citation>
    <scope>NUCLEOTIDE SEQUENCE [LARGE SCALE GENOMIC DNA]</scope>
    <source>
        <strain evidence="10 11">cv. Gransden 2004</strain>
    </source>
</reference>
<dbReference type="PRINTS" id="PR00367">
    <property type="entry name" value="ETHRSPELEMNT"/>
</dbReference>
<dbReference type="PROSITE" id="PS51032">
    <property type="entry name" value="AP2_ERF"/>
    <property type="match status" value="1"/>
</dbReference>
<proteinExistence type="inferred from homology"/>
<evidence type="ECO:0000256" key="1">
    <source>
        <dbReference type="ARBA" id="ARBA00004123"/>
    </source>
</evidence>
<evidence type="ECO:0000256" key="5">
    <source>
        <dbReference type="ARBA" id="ARBA00023163"/>
    </source>
</evidence>
<sequence length="225" mass="24720">MTIRMLVNAMVARSGSLRTAPDIGVESTQHCLGVVKEKNRFALKEGVNVAVPKYRGVRQRQWGKWVSEIREPKKRSRIWLGSFPTAEMAARAYDAAVVCLRGPTASLNFPDSPPHGLPACQSPHDVQIAAAAAAAELSSPLSLPNPPVALPLDVQLHIMESETKPSPELQRIETKKADQLGSDEIVSRSSASDWFTPFEDPWCSNHALEDMGTSFTDFPYLEDII</sequence>